<dbReference type="PANTHER" id="PTHR21220">
    <property type="entry name" value="DNA-DEPENDENT METALLOPROTEASE SPRTN"/>
    <property type="match status" value="1"/>
</dbReference>
<dbReference type="PANTHER" id="PTHR21220:SF0">
    <property type="entry name" value="DNA-DEPENDENT METALLOPROTEASE SPRTN"/>
    <property type="match status" value="1"/>
</dbReference>
<dbReference type="InterPro" id="IPR006640">
    <property type="entry name" value="SprT-like_domain"/>
</dbReference>
<name>L1JPL7_GUITC</name>
<dbReference type="HOGENOM" id="CLU_083493_2_0_1"/>
<dbReference type="Pfam" id="PF10263">
    <property type="entry name" value="SprT-like"/>
    <property type="match status" value="1"/>
</dbReference>
<dbReference type="EnsemblProtists" id="EKX50214">
    <property type="protein sequence ID" value="EKX50214"/>
    <property type="gene ID" value="GUITHDRAFT_57412"/>
</dbReference>
<evidence type="ECO:0000313" key="3">
    <source>
        <dbReference type="EnsemblProtists" id="EKX50214"/>
    </source>
</evidence>
<keyword evidence="4" id="KW-1185">Reference proteome</keyword>
<dbReference type="RefSeq" id="XP_005837194.1">
    <property type="nucleotide sequence ID" value="XM_005837137.1"/>
</dbReference>
<dbReference type="GO" id="GO:0003697">
    <property type="term" value="F:single-stranded DNA binding"/>
    <property type="evidence" value="ECO:0007669"/>
    <property type="project" value="InterPro"/>
</dbReference>
<dbReference type="KEGG" id="gtt:GUITHDRAFT_57412"/>
<dbReference type="OMA" id="IWRCNGP"/>
<dbReference type="eggNOG" id="KOG3931">
    <property type="taxonomic scope" value="Eukaryota"/>
</dbReference>
<dbReference type="PaxDb" id="55529-EKX50214"/>
<dbReference type="GO" id="GO:0005634">
    <property type="term" value="C:nucleus"/>
    <property type="evidence" value="ECO:0007669"/>
    <property type="project" value="TreeGrafter"/>
</dbReference>
<dbReference type="STRING" id="905079.L1JPL7"/>
<protein>
    <recommendedName>
        <fullName evidence="1">SprT-like domain-containing protein</fullName>
    </recommendedName>
</protein>
<sequence>PDVHEMFVYFDQTYFNGMLQRNAVMVEWSRRMTLCAGQCSYRGRESLCRIALSEPLLKYRTSKEVKETLLHEMIHAWQFVTDGNRDREDHGPKFLGKMEEINGGAKRDMPQAGYAVAVYHTFHQEVNFHRQHWWQCFSCGKQVRRSMNRPPSEKD</sequence>
<dbReference type="InterPro" id="IPR044245">
    <property type="entry name" value="Spartan"/>
</dbReference>
<dbReference type="SMART" id="SM00731">
    <property type="entry name" value="SprT"/>
    <property type="match status" value="1"/>
</dbReference>
<feature type="domain" description="SprT-like" evidence="1">
    <location>
        <begin position="1"/>
        <end position="154"/>
    </location>
</feature>
<reference evidence="4" key="2">
    <citation type="submission" date="2012-11" db="EMBL/GenBank/DDBJ databases">
        <authorList>
            <person name="Kuo A."/>
            <person name="Curtis B.A."/>
            <person name="Tanifuji G."/>
            <person name="Burki F."/>
            <person name="Gruber A."/>
            <person name="Irimia M."/>
            <person name="Maruyama S."/>
            <person name="Arias M.C."/>
            <person name="Ball S.G."/>
            <person name="Gile G.H."/>
            <person name="Hirakawa Y."/>
            <person name="Hopkins J.F."/>
            <person name="Rensing S.A."/>
            <person name="Schmutz J."/>
            <person name="Symeonidi A."/>
            <person name="Elias M."/>
            <person name="Eveleigh R.J."/>
            <person name="Herman E.K."/>
            <person name="Klute M.J."/>
            <person name="Nakayama T."/>
            <person name="Obornik M."/>
            <person name="Reyes-Prieto A."/>
            <person name="Armbrust E.V."/>
            <person name="Aves S.J."/>
            <person name="Beiko R.G."/>
            <person name="Coutinho P."/>
            <person name="Dacks J.B."/>
            <person name="Durnford D.G."/>
            <person name="Fast N.M."/>
            <person name="Green B.R."/>
            <person name="Grisdale C."/>
            <person name="Hempe F."/>
            <person name="Henrissat B."/>
            <person name="Hoppner M.P."/>
            <person name="Ishida K.-I."/>
            <person name="Kim E."/>
            <person name="Koreny L."/>
            <person name="Kroth P.G."/>
            <person name="Liu Y."/>
            <person name="Malik S.-B."/>
            <person name="Maier U.G."/>
            <person name="McRose D."/>
            <person name="Mock T."/>
            <person name="Neilson J.A."/>
            <person name="Onodera N.T."/>
            <person name="Poole A.M."/>
            <person name="Pritham E.J."/>
            <person name="Richards T.A."/>
            <person name="Rocap G."/>
            <person name="Roy S.W."/>
            <person name="Sarai C."/>
            <person name="Schaack S."/>
            <person name="Shirato S."/>
            <person name="Slamovits C.H."/>
            <person name="Spencer D.F."/>
            <person name="Suzuki S."/>
            <person name="Worden A.Z."/>
            <person name="Zauner S."/>
            <person name="Barry K."/>
            <person name="Bell C."/>
            <person name="Bharti A.K."/>
            <person name="Crow J.A."/>
            <person name="Grimwood J."/>
            <person name="Kramer R."/>
            <person name="Lindquist E."/>
            <person name="Lucas S."/>
            <person name="Salamov A."/>
            <person name="McFadden G.I."/>
            <person name="Lane C.E."/>
            <person name="Keeling P.J."/>
            <person name="Gray M.W."/>
            <person name="Grigoriev I.V."/>
            <person name="Archibald J.M."/>
        </authorList>
    </citation>
    <scope>NUCLEOTIDE SEQUENCE</scope>
    <source>
        <strain evidence="4">CCMP2712</strain>
    </source>
</reference>
<dbReference type="GO" id="GO:0006974">
    <property type="term" value="P:DNA damage response"/>
    <property type="evidence" value="ECO:0007669"/>
    <property type="project" value="InterPro"/>
</dbReference>
<reference evidence="2 4" key="1">
    <citation type="journal article" date="2012" name="Nature">
        <title>Algal genomes reveal evolutionary mosaicism and the fate of nucleomorphs.</title>
        <authorList>
            <consortium name="DOE Joint Genome Institute"/>
            <person name="Curtis B.A."/>
            <person name="Tanifuji G."/>
            <person name="Burki F."/>
            <person name="Gruber A."/>
            <person name="Irimia M."/>
            <person name="Maruyama S."/>
            <person name="Arias M.C."/>
            <person name="Ball S.G."/>
            <person name="Gile G.H."/>
            <person name="Hirakawa Y."/>
            <person name="Hopkins J.F."/>
            <person name="Kuo A."/>
            <person name="Rensing S.A."/>
            <person name="Schmutz J."/>
            <person name="Symeonidi A."/>
            <person name="Elias M."/>
            <person name="Eveleigh R.J."/>
            <person name="Herman E.K."/>
            <person name="Klute M.J."/>
            <person name="Nakayama T."/>
            <person name="Obornik M."/>
            <person name="Reyes-Prieto A."/>
            <person name="Armbrust E.V."/>
            <person name="Aves S.J."/>
            <person name="Beiko R.G."/>
            <person name="Coutinho P."/>
            <person name="Dacks J.B."/>
            <person name="Durnford D.G."/>
            <person name="Fast N.M."/>
            <person name="Green B.R."/>
            <person name="Grisdale C.J."/>
            <person name="Hempel F."/>
            <person name="Henrissat B."/>
            <person name="Hoppner M.P."/>
            <person name="Ishida K."/>
            <person name="Kim E."/>
            <person name="Koreny L."/>
            <person name="Kroth P.G."/>
            <person name="Liu Y."/>
            <person name="Malik S.B."/>
            <person name="Maier U.G."/>
            <person name="McRose D."/>
            <person name="Mock T."/>
            <person name="Neilson J.A."/>
            <person name="Onodera N.T."/>
            <person name="Poole A.M."/>
            <person name="Pritham E.J."/>
            <person name="Richards T.A."/>
            <person name="Rocap G."/>
            <person name="Roy S.W."/>
            <person name="Sarai C."/>
            <person name="Schaack S."/>
            <person name="Shirato S."/>
            <person name="Slamovits C.H."/>
            <person name="Spencer D.F."/>
            <person name="Suzuki S."/>
            <person name="Worden A.Z."/>
            <person name="Zauner S."/>
            <person name="Barry K."/>
            <person name="Bell C."/>
            <person name="Bharti A.K."/>
            <person name="Crow J.A."/>
            <person name="Grimwood J."/>
            <person name="Kramer R."/>
            <person name="Lindquist E."/>
            <person name="Lucas S."/>
            <person name="Salamov A."/>
            <person name="McFadden G.I."/>
            <person name="Lane C.E."/>
            <person name="Keeling P.J."/>
            <person name="Gray M.W."/>
            <person name="Grigoriev I.V."/>
            <person name="Archibald J.M."/>
        </authorList>
    </citation>
    <scope>NUCLEOTIDE SEQUENCE</scope>
    <source>
        <strain evidence="2 4">CCMP2712</strain>
    </source>
</reference>
<dbReference type="OrthoDB" id="5236983at2759"/>
<reference evidence="3" key="3">
    <citation type="submission" date="2016-03" db="UniProtKB">
        <authorList>
            <consortium name="EnsemblProtists"/>
        </authorList>
    </citation>
    <scope>IDENTIFICATION</scope>
</reference>
<dbReference type="Proteomes" id="UP000011087">
    <property type="component" value="Unassembled WGS sequence"/>
</dbReference>
<organism evidence="2">
    <name type="scientific">Guillardia theta (strain CCMP2712)</name>
    <name type="common">Cryptophyte</name>
    <dbReference type="NCBI Taxonomy" id="905079"/>
    <lineage>
        <taxon>Eukaryota</taxon>
        <taxon>Cryptophyceae</taxon>
        <taxon>Pyrenomonadales</taxon>
        <taxon>Geminigeraceae</taxon>
        <taxon>Guillardia</taxon>
    </lineage>
</organism>
<proteinExistence type="predicted"/>
<gene>
    <name evidence="2" type="ORF">GUITHDRAFT_57412</name>
</gene>
<feature type="non-terminal residue" evidence="2">
    <location>
        <position position="155"/>
    </location>
</feature>
<dbReference type="GO" id="GO:0004222">
    <property type="term" value="F:metalloendopeptidase activity"/>
    <property type="evidence" value="ECO:0007669"/>
    <property type="project" value="InterPro"/>
</dbReference>
<evidence type="ECO:0000259" key="1">
    <source>
        <dbReference type="SMART" id="SM00731"/>
    </source>
</evidence>
<dbReference type="GO" id="GO:0031593">
    <property type="term" value="F:polyubiquitin modification-dependent protein binding"/>
    <property type="evidence" value="ECO:0007669"/>
    <property type="project" value="TreeGrafter"/>
</dbReference>
<evidence type="ECO:0000313" key="2">
    <source>
        <dbReference type="EMBL" id="EKX50214.1"/>
    </source>
</evidence>
<dbReference type="GeneID" id="17306829"/>
<dbReference type="EMBL" id="JH992979">
    <property type="protein sequence ID" value="EKX50214.1"/>
    <property type="molecule type" value="Genomic_DNA"/>
</dbReference>
<accession>L1JPL7</accession>
<dbReference type="AlphaFoldDB" id="L1JPL7"/>
<feature type="non-terminal residue" evidence="2">
    <location>
        <position position="1"/>
    </location>
</feature>
<evidence type="ECO:0000313" key="4">
    <source>
        <dbReference type="Proteomes" id="UP000011087"/>
    </source>
</evidence>